<proteinExistence type="predicted"/>
<accession>A0A5A7Q0A5</accession>
<dbReference type="PANTHER" id="PTHR46373">
    <property type="entry name" value="PROTEIN RKD4"/>
    <property type="match status" value="1"/>
</dbReference>
<evidence type="ECO:0000256" key="6">
    <source>
        <dbReference type="ARBA" id="ARBA00023242"/>
    </source>
</evidence>
<name>A0A5A7Q0A5_STRAF</name>
<keyword evidence="5" id="KW-0804">Transcription</keyword>
<gene>
    <name evidence="8" type="ORF">STAS_15094</name>
</gene>
<keyword evidence="4" id="KW-0238">DNA-binding</keyword>
<dbReference type="InterPro" id="IPR044607">
    <property type="entry name" value="RKD-like"/>
</dbReference>
<evidence type="ECO:0000256" key="4">
    <source>
        <dbReference type="ARBA" id="ARBA00023125"/>
    </source>
</evidence>
<dbReference type="Proteomes" id="UP000325081">
    <property type="component" value="Unassembled WGS sequence"/>
</dbReference>
<evidence type="ECO:0000313" key="8">
    <source>
        <dbReference type="EMBL" id="GER38573.1"/>
    </source>
</evidence>
<dbReference type="GO" id="GO:0003700">
    <property type="term" value="F:DNA-binding transcription factor activity"/>
    <property type="evidence" value="ECO:0007669"/>
    <property type="project" value="InterPro"/>
</dbReference>
<dbReference type="InterPro" id="IPR003035">
    <property type="entry name" value="RWP-RK_dom"/>
</dbReference>
<evidence type="ECO:0000256" key="1">
    <source>
        <dbReference type="ARBA" id="ARBA00004049"/>
    </source>
</evidence>
<dbReference type="OrthoDB" id="6270329at2759"/>
<keyword evidence="9" id="KW-1185">Reference proteome</keyword>
<dbReference type="PROSITE" id="PS51519">
    <property type="entry name" value="RWP_RK"/>
    <property type="match status" value="1"/>
</dbReference>
<keyword evidence="6" id="KW-0539">Nucleus</keyword>
<dbReference type="EMBL" id="BKCP01005516">
    <property type="protein sequence ID" value="GER38573.1"/>
    <property type="molecule type" value="Genomic_DNA"/>
</dbReference>
<dbReference type="PANTHER" id="PTHR46373:SF20">
    <property type="entry name" value="PROTEIN RKD1"/>
    <property type="match status" value="1"/>
</dbReference>
<evidence type="ECO:0000256" key="5">
    <source>
        <dbReference type="ARBA" id="ARBA00023163"/>
    </source>
</evidence>
<protein>
    <submittedName>
        <fullName evidence="8">RWP-RK domain-containing protein</fullName>
    </submittedName>
</protein>
<reference evidence="9" key="1">
    <citation type="journal article" date="2019" name="Curr. Biol.">
        <title>Genome Sequence of Striga asiatica Provides Insight into the Evolution of Plant Parasitism.</title>
        <authorList>
            <person name="Yoshida S."/>
            <person name="Kim S."/>
            <person name="Wafula E.K."/>
            <person name="Tanskanen J."/>
            <person name="Kim Y.M."/>
            <person name="Honaas L."/>
            <person name="Yang Z."/>
            <person name="Spallek T."/>
            <person name="Conn C.E."/>
            <person name="Ichihashi Y."/>
            <person name="Cheong K."/>
            <person name="Cui S."/>
            <person name="Der J.P."/>
            <person name="Gundlach H."/>
            <person name="Jiao Y."/>
            <person name="Hori C."/>
            <person name="Ishida J.K."/>
            <person name="Kasahara H."/>
            <person name="Kiba T."/>
            <person name="Kim M.S."/>
            <person name="Koo N."/>
            <person name="Laohavisit A."/>
            <person name="Lee Y.H."/>
            <person name="Lumba S."/>
            <person name="McCourt P."/>
            <person name="Mortimer J.C."/>
            <person name="Mutuku J.M."/>
            <person name="Nomura T."/>
            <person name="Sasaki-Sekimoto Y."/>
            <person name="Seto Y."/>
            <person name="Wang Y."/>
            <person name="Wakatake T."/>
            <person name="Sakakibara H."/>
            <person name="Demura T."/>
            <person name="Yamaguchi S."/>
            <person name="Yoneyama K."/>
            <person name="Manabe R.I."/>
            <person name="Nelson D.C."/>
            <person name="Schulman A.H."/>
            <person name="Timko M.P."/>
            <person name="dePamphilis C.W."/>
            <person name="Choi D."/>
            <person name="Shirasu K."/>
        </authorList>
    </citation>
    <scope>NUCLEOTIDE SEQUENCE [LARGE SCALE GENOMIC DNA]</scope>
    <source>
        <strain evidence="9">cv. UVA1</strain>
    </source>
</reference>
<keyword evidence="2" id="KW-0805">Transcription regulation</keyword>
<keyword evidence="3" id="KW-0175">Coiled coil</keyword>
<evidence type="ECO:0000259" key="7">
    <source>
        <dbReference type="PROSITE" id="PS51519"/>
    </source>
</evidence>
<comment type="caution">
    <text evidence="8">The sequence shown here is derived from an EMBL/GenBank/DDBJ whole genome shotgun (WGS) entry which is preliminary data.</text>
</comment>
<feature type="domain" description="RWP-RK" evidence="7">
    <location>
        <begin position="25"/>
        <end position="115"/>
    </location>
</feature>
<comment type="function">
    <text evidence="1">Putative transcription factor.</text>
</comment>
<dbReference type="GO" id="GO:0003677">
    <property type="term" value="F:DNA binding"/>
    <property type="evidence" value="ECO:0007669"/>
    <property type="project" value="UniProtKB-KW"/>
</dbReference>
<dbReference type="Pfam" id="PF02042">
    <property type="entry name" value="RWP-RK"/>
    <property type="match status" value="1"/>
</dbReference>
<evidence type="ECO:0000256" key="3">
    <source>
        <dbReference type="ARBA" id="ARBA00023054"/>
    </source>
</evidence>
<sequence>MQNGFVPDPQYQQQLVLLEAKAMEEKKLTGKRPRDEEQNAFSSSKKLSRETISQYFYMPITLAARELNVGLTVLKKRCRELGIRRWPHRKLISLQTLIKNLRLQLLQSLTLILRQPLEILLHKPFHPFPPNLHPRREKRQLGHYARLNIRKLVNIRIPIKCPQRRLQKPSRRVSHRQRGRPRARLRLHHLRPRILYPPRQLRRLLLRITRQGPRLRKQGQNRNSGVPPDNRHVHINQLQALLLGNERVRSDHVECRHAEKPLRVHLGCDRDGRVDRVADDVDERVGTGVGHGLDEALHDVGVDVEEVVARHPRLARDAGRNHDDVGVFQAVGELGSSGEVSDGGRGVAVAEVSGDAFHVGDVVEVEGGDEREHFREEGQRLADSAGCAENGDVEGSLVKVRVSGDLPRKDEFRRLEGVGRKLGLRVKARDCIRWPEMGDPIESVVADVAAIENETCV</sequence>
<dbReference type="AlphaFoldDB" id="A0A5A7Q0A5"/>
<evidence type="ECO:0000256" key="2">
    <source>
        <dbReference type="ARBA" id="ARBA00023015"/>
    </source>
</evidence>
<evidence type="ECO:0000313" key="9">
    <source>
        <dbReference type="Proteomes" id="UP000325081"/>
    </source>
</evidence>
<feature type="non-terminal residue" evidence="8">
    <location>
        <position position="457"/>
    </location>
</feature>
<organism evidence="8 9">
    <name type="scientific">Striga asiatica</name>
    <name type="common">Asiatic witchweed</name>
    <name type="synonym">Buchnera asiatica</name>
    <dbReference type="NCBI Taxonomy" id="4170"/>
    <lineage>
        <taxon>Eukaryota</taxon>
        <taxon>Viridiplantae</taxon>
        <taxon>Streptophyta</taxon>
        <taxon>Embryophyta</taxon>
        <taxon>Tracheophyta</taxon>
        <taxon>Spermatophyta</taxon>
        <taxon>Magnoliopsida</taxon>
        <taxon>eudicotyledons</taxon>
        <taxon>Gunneridae</taxon>
        <taxon>Pentapetalae</taxon>
        <taxon>asterids</taxon>
        <taxon>lamiids</taxon>
        <taxon>Lamiales</taxon>
        <taxon>Orobanchaceae</taxon>
        <taxon>Buchnereae</taxon>
        <taxon>Striga</taxon>
    </lineage>
</organism>